<feature type="domain" description="HTH luxR-type" evidence="2">
    <location>
        <begin position="305"/>
        <end position="362"/>
    </location>
</feature>
<feature type="region of interest" description="Disordered" evidence="1">
    <location>
        <begin position="73"/>
        <end position="101"/>
    </location>
</feature>
<sequence length="380" mass="40521">MTLSDSSLLLHLYGAVEHEARWQTVLDTLRDRLGVQSVVAQVLSSARPCLQQIWTARDSISLQQAKIHDSWANSGANPRFRRRAPRRSDSGIGSDFQSLDQSEGEHRAMREGLARCGLGPAFWVGFGLSEDSHFSLVFHRKPGDDRDIDAAEAEQLQELLPHLDQTVRLWRQSSQMAGRVCALEQAIRATDLAMVGCDRALRVAWSNPLADALLAGNPHLTVRGGTLAATGSQPSAALRALVAEAAGGQADVLALGTPGDDPLHLRAVAGANQAGIGAAARDEVLLMIAAPERRAQVAPADLARLFRLTGAEAQLAAALAAGDTLSDYAARRGITTGTARIQLKQLFGKTGTGRQADLVRLVLHSLSAPAANAPFFPHTN</sequence>
<comment type="caution">
    <text evidence="3">The sequence shown here is derived from an EMBL/GenBank/DDBJ whole genome shotgun (WGS) entry which is preliminary data.</text>
</comment>
<evidence type="ECO:0000256" key="1">
    <source>
        <dbReference type="SAM" id="MobiDB-lite"/>
    </source>
</evidence>
<dbReference type="EMBL" id="JBHRYE010000027">
    <property type="protein sequence ID" value="MFC3672912.1"/>
    <property type="molecule type" value="Genomic_DNA"/>
</dbReference>
<organism evidence="3 4">
    <name type="scientific">Novosphingobium pokkalii</name>
    <dbReference type="NCBI Taxonomy" id="1770194"/>
    <lineage>
        <taxon>Bacteria</taxon>
        <taxon>Pseudomonadati</taxon>
        <taxon>Pseudomonadota</taxon>
        <taxon>Alphaproteobacteria</taxon>
        <taxon>Sphingomonadales</taxon>
        <taxon>Sphingomonadaceae</taxon>
        <taxon>Novosphingobium</taxon>
    </lineage>
</organism>
<dbReference type="SUPFAM" id="SSF46894">
    <property type="entry name" value="C-terminal effector domain of the bipartite response regulators"/>
    <property type="match status" value="1"/>
</dbReference>
<dbReference type="RefSeq" id="WP_191325794.1">
    <property type="nucleotide sequence ID" value="NZ_BMZP01000022.1"/>
</dbReference>
<dbReference type="InterPro" id="IPR036388">
    <property type="entry name" value="WH-like_DNA-bd_sf"/>
</dbReference>
<keyword evidence="4" id="KW-1185">Reference proteome</keyword>
<dbReference type="SMART" id="SM00421">
    <property type="entry name" value="HTH_LUXR"/>
    <property type="match status" value="1"/>
</dbReference>
<dbReference type="InterPro" id="IPR016032">
    <property type="entry name" value="Sig_transdc_resp-reg_C-effctor"/>
</dbReference>
<evidence type="ECO:0000259" key="2">
    <source>
        <dbReference type="SMART" id="SM00421"/>
    </source>
</evidence>
<dbReference type="Proteomes" id="UP001595683">
    <property type="component" value="Unassembled WGS sequence"/>
</dbReference>
<reference evidence="4" key="1">
    <citation type="journal article" date="2019" name="Int. J. Syst. Evol. Microbiol.">
        <title>The Global Catalogue of Microorganisms (GCM) 10K type strain sequencing project: providing services to taxonomists for standard genome sequencing and annotation.</title>
        <authorList>
            <consortium name="The Broad Institute Genomics Platform"/>
            <consortium name="The Broad Institute Genome Sequencing Center for Infectious Disease"/>
            <person name="Wu L."/>
            <person name="Ma J."/>
        </authorList>
    </citation>
    <scope>NUCLEOTIDE SEQUENCE [LARGE SCALE GENOMIC DNA]</scope>
    <source>
        <strain evidence="4">KCTC 42224</strain>
    </source>
</reference>
<accession>A0ABV7V7P1</accession>
<dbReference type="InterPro" id="IPR000792">
    <property type="entry name" value="Tscrpt_reg_LuxR_C"/>
</dbReference>
<evidence type="ECO:0000313" key="4">
    <source>
        <dbReference type="Proteomes" id="UP001595683"/>
    </source>
</evidence>
<name>A0ABV7V7P1_9SPHN</name>
<gene>
    <name evidence="3" type="ORF">ACFOOT_15960</name>
</gene>
<dbReference type="Gene3D" id="1.10.10.10">
    <property type="entry name" value="Winged helix-like DNA-binding domain superfamily/Winged helix DNA-binding domain"/>
    <property type="match status" value="1"/>
</dbReference>
<proteinExistence type="predicted"/>
<protein>
    <submittedName>
        <fullName evidence="3">Helix-turn-helix transcriptional regulator</fullName>
    </submittedName>
</protein>
<evidence type="ECO:0000313" key="3">
    <source>
        <dbReference type="EMBL" id="MFC3672912.1"/>
    </source>
</evidence>